<dbReference type="Proteomes" id="UP001295684">
    <property type="component" value="Unassembled WGS sequence"/>
</dbReference>
<reference evidence="2" key="1">
    <citation type="submission" date="2023-07" db="EMBL/GenBank/DDBJ databases">
        <authorList>
            <consortium name="AG Swart"/>
            <person name="Singh M."/>
            <person name="Singh A."/>
            <person name="Seah K."/>
            <person name="Emmerich C."/>
        </authorList>
    </citation>
    <scope>NUCLEOTIDE SEQUENCE</scope>
    <source>
        <strain evidence="2">DP1</strain>
    </source>
</reference>
<name>A0AAD1Y6Q5_EUPCR</name>
<evidence type="ECO:0000313" key="2">
    <source>
        <dbReference type="EMBL" id="CAI2386143.1"/>
    </source>
</evidence>
<comment type="caution">
    <text evidence="2">The sequence shown here is derived from an EMBL/GenBank/DDBJ whole genome shotgun (WGS) entry which is preliminary data.</text>
</comment>
<evidence type="ECO:0000256" key="1">
    <source>
        <dbReference type="SAM" id="MobiDB-lite"/>
    </source>
</evidence>
<feature type="region of interest" description="Disordered" evidence="1">
    <location>
        <begin position="1"/>
        <end position="26"/>
    </location>
</feature>
<proteinExistence type="predicted"/>
<dbReference type="EMBL" id="CAMPGE010028630">
    <property type="protein sequence ID" value="CAI2386143.1"/>
    <property type="molecule type" value="Genomic_DNA"/>
</dbReference>
<dbReference type="AlphaFoldDB" id="A0AAD1Y6Q5"/>
<protein>
    <submittedName>
        <fullName evidence="2">Uncharacterized protein</fullName>
    </submittedName>
</protein>
<keyword evidence="3" id="KW-1185">Reference proteome</keyword>
<accession>A0AAD1Y6Q5</accession>
<organism evidence="2 3">
    <name type="scientific">Euplotes crassus</name>
    <dbReference type="NCBI Taxonomy" id="5936"/>
    <lineage>
        <taxon>Eukaryota</taxon>
        <taxon>Sar</taxon>
        <taxon>Alveolata</taxon>
        <taxon>Ciliophora</taxon>
        <taxon>Intramacronucleata</taxon>
        <taxon>Spirotrichea</taxon>
        <taxon>Hypotrichia</taxon>
        <taxon>Euplotida</taxon>
        <taxon>Euplotidae</taxon>
        <taxon>Moneuplotes</taxon>
    </lineage>
</organism>
<gene>
    <name evidence="2" type="ORF">ECRASSUSDP1_LOCUS27746</name>
</gene>
<evidence type="ECO:0000313" key="3">
    <source>
        <dbReference type="Proteomes" id="UP001295684"/>
    </source>
</evidence>
<sequence>MIIKRKPKVGSGQPDEVQDDKKQSHTSLDLEAYCTCGMAAQPHDCEMMNQNILIKGCKS</sequence>